<dbReference type="Proteomes" id="UP000670527">
    <property type="component" value="Unassembled WGS sequence"/>
</dbReference>
<name>A0ABS3TKL2_9BACT</name>
<keyword evidence="3" id="KW-1185">Reference proteome</keyword>
<evidence type="ECO:0000313" key="3">
    <source>
        <dbReference type="Proteomes" id="UP000670527"/>
    </source>
</evidence>
<dbReference type="EMBL" id="JAGETX010000025">
    <property type="protein sequence ID" value="MBO3273149.1"/>
    <property type="molecule type" value="Genomic_DNA"/>
</dbReference>
<dbReference type="PANTHER" id="PTHR30007">
    <property type="entry name" value="PHP DOMAIN PROTEIN"/>
    <property type="match status" value="1"/>
</dbReference>
<accession>A0ABS3TKL2</accession>
<organism evidence="2 3">
    <name type="scientific">Hymenobacter defluvii</name>
    <dbReference type="NCBI Taxonomy" id="2054411"/>
    <lineage>
        <taxon>Bacteria</taxon>
        <taxon>Pseudomonadati</taxon>
        <taxon>Bacteroidota</taxon>
        <taxon>Cytophagia</taxon>
        <taxon>Cytophagales</taxon>
        <taxon>Hymenobacteraceae</taxon>
        <taxon>Hymenobacter</taxon>
    </lineage>
</organism>
<dbReference type="PANTHER" id="PTHR30007:SF0">
    <property type="entry name" value="TRANSPOSASE"/>
    <property type="match status" value="1"/>
</dbReference>
<reference evidence="2 3" key="1">
    <citation type="submission" date="2021-03" db="EMBL/GenBank/DDBJ databases">
        <authorList>
            <person name="Kim M.K."/>
        </authorList>
    </citation>
    <scope>NUCLEOTIDE SEQUENCE [LARGE SCALE GENOMIC DNA]</scope>
    <source>
        <strain evidence="2 3">BT507</strain>
    </source>
</reference>
<gene>
    <name evidence="2" type="ORF">J4D97_21040</name>
</gene>
<evidence type="ECO:0000259" key="1">
    <source>
        <dbReference type="Pfam" id="PF01609"/>
    </source>
</evidence>
<dbReference type="InterPro" id="IPR002559">
    <property type="entry name" value="Transposase_11"/>
</dbReference>
<proteinExistence type="predicted"/>
<sequence length="190" mass="21438">MDRRWHLAARQWLFNGGSTRAGKKNAPPTAAILDSQSVKNTATSTRCVGYDAGKRIKGRKRFFLVDTLGNLLACCVVAAHCHDGATATRLWDALTLNNELLDRLQTVFVDGGFGRRFRQHLASRGLQAQVPMGVVADKGRFFIHAKRWVVERSIAWAGTNRRLAKDYERKTQHANAWLYLANIRRFSKLT</sequence>
<dbReference type="Pfam" id="PF01609">
    <property type="entry name" value="DDE_Tnp_1"/>
    <property type="match status" value="1"/>
</dbReference>
<feature type="domain" description="Transposase IS4-like" evidence="1">
    <location>
        <begin position="28"/>
        <end position="180"/>
    </location>
</feature>
<protein>
    <submittedName>
        <fullName evidence="2">Transposase</fullName>
    </submittedName>
</protein>
<dbReference type="RefSeq" id="WP_208309293.1">
    <property type="nucleotide sequence ID" value="NZ_JAGETX010000025.1"/>
</dbReference>
<comment type="caution">
    <text evidence="2">The sequence shown here is derived from an EMBL/GenBank/DDBJ whole genome shotgun (WGS) entry which is preliminary data.</text>
</comment>
<evidence type="ECO:0000313" key="2">
    <source>
        <dbReference type="EMBL" id="MBO3273149.1"/>
    </source>
</evidence>